<accession>A0A7J5DPX5</accession>
<name>A0A7J5DPX5_9ACTN</name>
<evidence type="ECO:0000313" key="3">
    <source>
        <dbReference type="Proteomes" id="UP000442990"/>
    </source>
</evidence>
<keyword evidence="3" id="KW-1185">Reference proteome</keyword>
<dbReference type="GO" id="GO:0016740">
    <property type="term" value="F:transferase activity"/>
    <property type="evidence" value="ECO:0007669"/>
    <property type="project" value="UniProtKB-KW"/>
</dbReference>
<dbReference type="SUPFAM" id="SSF56112">
    <property type="entry name" value="Protein kinase-like (PK-like)"/>
    <property type="match status" value="1"/>
</dbReference>
<dbReference type="Gene3D" id="3.30.200.20">
    <property type="entry name" value="Phosphorylase Kinase, domain 1"/>
    <property type="match status" value="1"/>
</dbReference>
<sequence length="377" mass="41510">MRCSTKAAIPGTRRRPPCWSPRPGACSRTPRAAVGSTPPGCCTAAPPCTRHCGPCSPPICRPSRTTRKEPEVLLPPDDVDLDQLGREIDLHYDADPQPFEFVPLGEDSWSFRRGALWVSLRRDLRGHVPGAYHAAHLLERSGTARVLAPLMGADGRIVRTVGRYPVVVFPYRELEQLTPHGITADDATAVVTLLDQVHRAGKAALAATELPCESYEIAFRDDLTAALDFADAPPAVGNGYRARLHRLLRTHRDAIRAMLRELADLAAVCAAQGEPFVLTHGEPSAANILRGADGLVLADWGGALWGPPERDWFHVRRTLGIDVPDCRRPFLDFYRVRWVLSEIAEYATRFGAPRADGAEDAEDVAMWGRLLRYLPED</sequence>
<dbReference type="Proteomes" id="UP000442990">
    <property type="component" value="Unassembled WGS sequence"/>
</dbReference>
<gene>
    <name evidence="2" type="ORF">F8144_02210</name>
</gene>
<dbReference type="InterPro" id="IPR011009">
    <property type="entry name" value="Kinase-like_dom_sf"/>
</dbReference>
<reference evidence="2 3" key="1">
    <citation type="submission" date="2019-09" db="EMBL/GenBank/DDBJ databases">
        <title>Isolation and identification of active actinomycetes.</title>
        <authorList>
            <person name="Yu Z."/>
            <person name="Han C."/>
            <person name="Yu B."/>
        </authorList>
    </citation>
    <scope>NUCLEOTIDE SEQUENCE [LARGE SCALE GENOMIC DNA]</scope>
    <source>
        <strain evidence="2 3">NEAU-H2</strain>
    </source>
</reference>
<protein>
    <submittedName>
        <fullName evidence="2">Phosphotransferase</fullName>
    </submittedName>
</protein>
<dbReference type="EMBL" id="WBKG01000001">
    <property type="protein sequence ID" value="KAB1990755.1"/>
    <property type="molecule type" value="Genomic_DNA"/>
</dbReference>
<keyword evidence="2" id="KW-0808">Transferase</keyword>
<evidence type="ECO:0000313" key="2">
    <source>
        <dbReference type="EMBL" id="KAB1990755.1"/>
    </source>
</evidence>
<dbReference type="Gene3D" id="1.20.58.840">
    <property type="match status" value="1"/>
</dbReference>
<feature type="region of interest" description="Disordered" evidence="1">
    <location>
        <begin position="1"/>
        <end position="24"/>
    </location>
</feature>
<dbReference type="Gene3D" id="1.10.510.10">
    <property type="entry name" value="Transferase(Phosphotransferase) domain 1"/>
    <property type="match status" value="1"/>
</dbReference>
<evidence type="ECO:0000256" key="1">
    <source>
        <dbReference type="SAM" id="MobiDB-lite"/>
    </source>
</evidence>
<proteinExistence type="predicted"/>
<organism evidence="2 3">
    <name type="scientific">Streptomyces triticiradicis</name>
    <dbReference type="NCBI Taxonomy" id="2651189"/>
    <lineage>
        <taxon>Bacteria</taxon>
        <taxon>Bacillati</taxon>
        <taxon>Actinomycetota</taxon>
        <taxon>Actinomycetes</taxon>
        <taxon>Kitasatosporales</taxon>
        <taxon>Streptomycetaceae</taxon>
        <taxon>Streptomyces</taxon>
    </lineage>
</organism>
<comment type="caution">
    <text evidence="2">The sequence shown here is derived from an EMBL/GenBank/DDBJ whole genome shotgun (WGS) entry which is preliminary data.</text>
</comment>
<dbReference type="AlphaFoldDB" id="A0A7J5DPX5"/>